<dbReference type="SUPFAM" id="SSF50249">
    <property type="entry name" value="Nucleic acid-binding proteins"/>
    <property type="match status" value="1"/>
</dbReference>
<dbReference type="Proteomes" id="UP000094455">
    <property type="component" value="Unassembled WGS sequence"/>
</dbReference>
<dbReference type="GO" id="GO:0000467">
    <property type="term" value="P:exonucleolytic trimming to generate mature 3'-end of 5.8S rRNA from tricistronic rRNA transcript (SSU-rRNA, 5.8S rRNA, LSU-rRNA)"/>
    <property type="evidence" value="ECO:0007669"/>
    <property type="project" value="EnsemblFungi"/>
</dbReference>
<dbReference type="AlphaFoldDB" id="A0A1E3NKR5"/>
<accession>A0A1E3NKR5</accession>
<name>A0A1E3NKR5_9ASCO</name>
<evidence type="ECO:0000313" key="5">
    <source>
        <dbReference type="EMBL" id="ODQ46742.1"/>
    </source>
</evidence>
<dbReference type="GO" id="GO:0000177">
    <property type="term" value="C:cytoplasmic exosome (RNase complex)"/>
    <property type="evidence" value="ECO:0007669"/>
    <property type="project" value="EnsemblFungi"/>
</dbReference>
<evidence type="ECO:0000256" key="1">
    <source>
        <dbReference type="ARBA" id="ARBA00004604"/>
    </source>
</evidence>
<dbReference type="RefSeq" id="XP_019017855.1">
    <property type="nucleotide sequence ID" value="XM_019164294.1"/>
</dbReference>
<keyword evidence="3" id="KW-0271">Exosome</keyword>
<keyword evidence="2" id="KW-0963">Cytoplasm</keyword>
<evidence type="ECO:0000256" key="2">
    <source>
        <dbReference type="ARBA" id="ARBA00022490"/>
    </source>
</evidence>
<reference evidence="5 6" key="1">
    <citation type="journal article" date="2016" name="Proc. Natl. Acad. Sci. U.S.A.">
        <title>Comparative genomics of biotechnologically important yeasts.</title>
        <authorList>
            <person name="Riley R."/>
            <person name="Haridas S."/>
            <person name="Wolfe K.H."/>
            <person name="Lopes M.R."/>
            <person name="Hittinger C.T."/>
            <person name="Goeker M."/>
            <person name="Salamov A.A."/>
            <person name="Wisecaver J.H."/>
            <person name="Long T.M."/>
            <person name="Calvey C.H."/>
            <person name="Aerts A.L."/>
            <person name="Barry K.W."/>
            <person name="Choi C."/>
            <person name="Clum A."/>
            <person name="Coughlan A.Y."/>
            <person name="Deshpande S."/>
            <person name="Douglass A.P."/>
            <person name="Hanson S.J."/>
            <person name="Klenk H.-P."/>
            <person name="LaButti K.M."/>
            <person name="Lapidus A."/>
            <person name="Lindquist E.A."/>
            <person name="Lipzen A.M."/>
            <person name="Meier-Kolthoff J.P."/>
            <person name="Ohm R.A."/>
            <person name="Otillar R.P."/>
            <person name="Pangilinan J.L."/>
            <person name="Peng Y."/>
            <person name="Rokas A."/>
            <person name="Rosa C.A."/>
            <person name="Scheuner C."/>
            <person name="Sibirny A.A."/>
            <person name="Slot J.C."/>
            <person name="Stielow J.B."/>
            <person name="Sun H."/>
            <person name="Kurtzman C.P."/>
            <person name="Blackwell M."/>
            <person name="Grigoriev I.V."/>
            <person name="Jeffries T.W."/>
        </authorList>
    </citation>
    <scope>NUCLEOTIDE SEQUENCE [LARGE SCALE GENOMIC DNA]</scope>
    <source>
        <strain evidence="5 6">NRRL Y-2026</strain>
    </source>
</reference>
<dbReference type="InterPro" id="IPR012340">
    <property type="entry name" value="NA-bd_OB-fold"/>
</dbReference>
<keyword evidence="6" id="KW-1185">Reference proteome</keyword>
<dbReference type="Pfam" id="PF10447">
    <property type="entry name" value="EXOSC1"/>
    <property type="match status" value="1"/>
</dbReference>
<dbReference type="OrthoDB" id="440760at2759"/>
<dbReference type="GO" id="GO:0071035">
    <property type="term" value="P:nuclear polyadenylation-dependent rRNA catabolic process"/>
    <property type="evidence" value="ECO:0007669"/>
    <property type="project" value="EnsemblFungi"/>
</dbReference>
<dbReference type="GeneID" id="30180981"/>
<dbReference type="Gene3D" id="2.40.50.140">
    <property type="entry name" value="Nucleic acid-binding proteins"/>
    <property type="match status" value="1"/>
</dbReference>
<comment type="subcellular location">
    <subcellularLocation>
        <location evidence="1">Nucleus</location>
        <location evidence="1">Nucleolus</location>
    </subcellularLocation>
</comment>
<dbReference type="InterPro" id="IPR039771">
    <property type="entry name" value="Csl4"/>
</dbReference>
<dbReference type="GO" id="GO:0003723">
    <property type="term" value="F:RNA binding"/>
    <property type="evidence" value="ECO:0007669"/>
    <property type="project" value="InterPro"/>
</dbReference>
<dbReference type="Gene3D" id="2.40.50.880">
    <property type="match status" value="1"/>
</dbReference>
<evidence type="ECO:0000313" key="6">
    <source>
        <dbReference type="Proteomes" id="UP000094455"/>
    </source>
</evidence>
<gene>
    <name evidence="5" type="ORF">PICMEDRAFT_72782</name>
</gene>
<dbReference type="PANTHER" id="PTHR12686">
    <property type="entry name" value="3'-5' EXORIBONUCLEASE CSL4-RELATED"/>
    <property type="match status" value="1"/>
</dbReference>
<dbReference type="STRING" id="763406.A0A1E3NKR5"/>
<protein>
    <recommendedName>
        <fullName evidence="4">Exosome complex component CSL4 C-terminal domain-containing protein</fullName>
    </recommendedName>
</protein>
<dbReference type="GO" id="GO:0006397">
    <property type="term" value="P:mRNA processing"/>
    <property type="evidence" value="ECO:0007669"/>
    <property type="project" value="EnsemblFungi"/>
</dbReference>
<sequence>MTALQYPEKVLPGQPILPIYQPTENSESIKFLPGENVRLKSITFDNQNIPTLVSTTLGYVVITDEIDKSSADSESPAVAAAHNVKVVSVIARKEKQSQNHVNDIKCRSYKAVTPQVGDVVLARVSKITHQRVNVEILSVLPKTGEGEDTRQRSEDLQLLNLLPTESGEYFKALIRSQDVRSTERDSVKTWECFQPGDIIRATVLSLGDGASFYLTTASNDLGVVFARNEDGELLYPLDWETMVAPGTGEIEKRKCAKPF</sequence>
<dbReference type="GO" id="GO:0000176">
    <property type="term" value="C:nuclear exosome (RNase complex)"/>
    <property type="evidence" value="ECO:0007669"/>
    <property type="project" value="EnsemblFungi"/>
</dbReference>
<dbReference type="InterPro" id="IPR019495">
    <property type="entry name" value="EXOSC1_C"/>
</dbReference>
<evidence type="ECO:0000256" key="3">
    <source>
        <dbReference type="ARBA" id="ARBA00022835"/>
    </source>
</evidence>
<dbReference type="GO" id="GO:0005730">
    <property type="term" value="C:nucleolus"/>
    <property type="evidence" value="ECO:0007669"/>
    <property type="project" value="UniProtKB-SubCell"/>
</dbReference>
<proteinExistence type="predicted"/>
<dbReference type="EMBL" id="KV454003">
    <property type="protein sequence ID" value="ODQ46742.1"/>
    <property type="molecule type" value="Genomic_DNA"/>
</dbReference>
<evidence type="ECO:0000259" key="4">
    <source>
        <dbReference type="Pfam" id="PF10447"/>
    </source>
</evidence>
<dbReference type="GO" id="GO:0071038">
    <property type="term" value="P:TRAMP-dependent tRNA surveillance pathway"/>
    <property type="evidence" value="ECO:0007669"/>
    <property type="project" value="EnsemblFungi"/>
</dbReference>
<feature type="domain" description="Exosome complex component CSL4 C-terminal" evidence="4">
    <location>
        <begin position="114"/>
        <end position="206"/>
    </location>
</feature>
<dbReference type="GO" id="GO:0070481">
    <property type="term" value="P:nuclear-transcribed mRNA catabolic process, non-stop decay"/>
    <property type="evidence" value="ECO:0007669"/>
    <property type="project" value="EnsemblFungi"/>
</dbReference>
<organism evidence="5 6">
    <name type="scientific">Pichia membranifaciens NRRL Y-2026</name>
    <dbReference type="NCBI Taxonomy" id="763406"/>
    <lineage>
        <taxon>Eukaryota</taxon>
        <taxon>Fungi</taxon>
        <taxon>Dikarya</taxon>
        <taxon>Ascomycota</taxon>
        <taxon>Saccharomycotina</taxon>
        <taxon>Pichiomycetes</taxon>
        <taxon>Pichiales</taxon>
        <taxon>Pichiaceae</taxon>
        <taxon>Pichia</taxon>
    </lineage>
</organism>
<dbReference type="PANTHER" id="PTHR12686:SF8">
    <property type="entry name" value="EXOSOME COMPLEX COMPONENT CSL4"/>
    <property type="match status" value="1"/>
</dbReference>